<accession>A0A8R7V559</accession>
<keyword evidence="3" id="KW-1185">Reference proteome</keyword>
<dbReference type="Proteomes" id="UP000015106">
    <property type="component" value="Chromosome 7"/>
</dbReference>
<name>A0A8R7V559_TRIUA</name>
<reference evidence="3" key="1">
    <citation type="journal article" date="2013" name="Nature">
        <title>Draft genome of the wheat A-genome progenitor Triticum urartu.</title>
        <authorList>
            <person name="Ling H.Q."/>
            <person name="Zhao S."/>
            <person name="Liu D."/>
            <person name="Wang J."/>
            <person name="Sun H."/>
            <person name="Zhang C."/>
            <person name="Fan H."/>
            <person name="Li D."/>
            <person name="Dong L."/>
            <person name="Tao Y."/>
            <person name="Gao C."/>
            <person name="Wu H."/>
            <person name="Li Y."/>
            <person name="Cui Y."/>
            <person name="Guo X."/>
            <person name="Zheng S."/>
            <person name="Wang B."/>
            <person name="Yu K."/>
            <person name="Liang Q."/>
            <person name="Yang W."/>
            <person name="Lou X."/>
            <person name="Chen J."/>
            <person name="Feng M."/>
            <person name="Jian J."/>
            <person name="Zhang X."/>
            <person name="Luo G."/>
            <person name="Jiang Y."/>
            <person name="Liu J."/>
            <person name="Wang Z."/>
            <person name="Sha Y."/>
            <person name="Zhang B."/>
            <person name="Wu H."/>
            <person name="Tang D."/>
            <person name="Shen Q."/>
            <person name="Xue P."/>
            <person name="Zou S."/>
            <person name="Wang X."/>
            <person name="Liu X."/>
            <person name="Wang F."/>
            <person name="Yang Y."/>
            <person name="An X."/>
            <person name="Dong Z."/>
            <person name="Zhang K."/>
            <person name="Zhang X."/>
            <person name="Luo M.C."/>
            <person name="Dvorak J."/>
            <person name="Tong Y."/>
            <person name="Wang J."/>
            <person name="Yang H."/>
            <person name="Li Z."/>
            <person name="Wang D."/>
            <person name="Zhang A."/>
            <person name="Wang J."/>
        </authorList>
    </citation>
    <scope>NUCLEOTIDE SEQUENCE</scope>
    <source>
        <strain evidence="3">cv. G1812</strain>
    </source>
</reference>
<feature type="compositionally biased region" description="Low complexity" evidence="1">
    <location>
        <begin position="1"/>
        <end position="24"/>
    </location>
</feature>
<gene>
    <name evidence="2" type="primary">LOC125521736</name>
</gene>
<feature type="region of interest" description="Disordered" evidence="1">
    <location>
        <begin position="1"/>
        <end position="30"/>
    </location>
</feature>
<evidence type="ECO:0000256" key="1">
    <source>
        <dbReference type="SAM" id="MobiDB-lite"/>
    </source>
</evidence>
<protein>
    <submittedName>
        <fullName evidence="2">Uncharacterized protein</fullName>
    </submittedName>
</protein>
<sequence>MVMCALAGAGPAARSSSAGTSAPGMRGRTTGRASAALMQRLRTPHATAKRRL</sequence>
<organism evidence="2 3">
    <name type="scientific">Triticum urartu</name>
    <name type="common">Red wild einkorn</name>
    <name type="synonym">Crithodium urartu</name>
    <dbReference type="NCBI Taxonomy" id="4572"/>
    <lineage>
        <taxon>Eukaryota</taxon>
        <taxon>Viridiplantae</taxon>
        <taxon>Streptophyta</taxon>
        <taxon>Embryophyta</taxon>
        <taxon>Tracheophyta</taxon>
        <taxon>Spermatophyta</taxon>
        <taxon>Magnoliopsida</taxon>
        <taxon>Liliopsida</taxon>
        <taxon>Poales</taxon>
        <taxon>Poaceae</taxon>
        <taxon>BOP clade</taxon>
        <taxon>Pooideae</taxon>
        <taxon>Triticodae</taxon>
        <taxon>Triticeae</taxon>
        <taxon>Triticinae</taxon>
        <taxon>Triticum</taxon>
    </lineage>
</organism>
<reference evidence="2" key="3">
    <citation type="submission" date="2022-06" db="UniProtKB">
        <authorList>
            <consortium name="EnsemblPlants"/>
        </authorList>
    </citation>
    <scope>IDENTIFICATION</scope>
</reference>
<evidence type="ECO:0000313" key="3">
    <source>
        <dbReference type="Proteomes" id="UP000015106"/>
    </source>
</evidence>
<evidence type="ECO:0000313" key="2">
    <source>
        <dbReference type="EnsemblPlants" id="TuG1812G0700002151.01.T01.cds323190"/>
    </source>
</evidence>
<dbReference type="AlphaFoldDB" id="A0A8R7V559"/>
<reference evidence="2" key="2">
    <citation type="submission" date="2018-03" db="EMBL/GenBank/DDBJ databases">
        <title>The Triticum urartu genome reveals the dynamic nature of wheat genome evolution.</title>
        <authorList>
            <person name="Ling H."/>
            <person name="Ma B."/>
            <person name="Shi X."/>
            <person name="Liu H."/>
            <person name="Dong L."/>
            <person name="Sun H."/>
            <person name="Cao Y."/>
            <person name="Gao Q."/>
            <person name="Zheng S."/>
            <person name="Li Y."/>
            <person name="Yu Y."/>
            <person name="Du H."/>
            <person name="Qi M."/>
            <person name="Li Y."/>
            <person name="Yu H."/>
            <person name="Cui Y."/>
            <person name="Wang N."/>
            <person name="Chen C."/>
            <person name="Wu H."/>
            <person name="Zhao Y."/>
            <person name="Zhang J."/>
            <person name="Li Y."/>
            <person name="Zhou W."/>
            <person name="Zhang B."/>
            <person name="Hu W."/>
            <person name="Eijk M."/>
            <person name="Tang J."/>
            <person name="Witsenboer H."/>
            <person name="Zhao S."/>
            <person name="Li Z."/>
            <person name="Zhang A."/>
            <person name="Wang D."/>
            <person name="Liang C."/>
        </authorList>
    </citation>
    <scope>NUCLEOTIDE SEQUENCE [LARGE SCALE GENOMIC DNA]</scope>
    <source>
        <strain evidence="2">cv. G1812</strain>
    </source>
</reference>
<dbReference type="EnsemblPlants" id="TuG1812G0700002151.01.T01">
    <property type="protein sequence ID" value="TuG1812G0700002151.01.T01.cds323190"/>
    <property type="gene ID" value="TuG1812G0700002151.01"/>
</dbReference>
<proteinExistence type="predicted"/>
<dbReference type="Gramene" id="TuG1812G0700002151.01.T01">
    <property type="protein sequence ID" value="TuG1812G0700002151.01.T01.cds323190"/>
    <property type="gene ID" value="TuG1812G0700002151.01"/>
</dbReference>